<dbReference type="Gene3D" id="3.10.20.730">
    <property type="entry name" value="RNAP, epsilon subunit-like"/>
    <property type="match status" value="1"/>
</dbReference>
<comment type="catalytic activity">
    <reaction evidence="5">
        <text>RNA(n) + a ribonucleoside 5'-triphosphate = RNA(n+1) + diphosphate</text>
        <dbReference type="Rhea" id="RHEA:21248"/>
        <dbReference type="Rhea" id="RHEA-COMP:14527"/>
        <dbReference type="Rhea" id="RHEA-COMP:17342"/>
        <dbReference type="ChEBI" id="CHEBI:33019"/>
        <dbReference type="ChEBI" id="CHEBI:61557"/>
        <dbReference type="ChEBI" id="CHEBI:140395"/>
        <dbReference type="EC" id="2.7.7.6"/>
    </reaction>
</comment>
<dbReference type="GO" id="GO:0006351">
    <property type="term" value="P:DNA-templated transcription"/>
    <property type="evidence" value="ECO:0007669"/>
    <property type="project" value="UniProtKB-UniRule"/>
</dbReference>
<evidence type="ECO:0000313" key="7">
    <source>
        <dbReference type="Proteomes" id="UP000682134"/>
    </source>
</evidence>
<dbReference type="GO" id="GO:0000428">
    <property type="term" value="C:DNA-directed RNA polymerase complex"/>
    <property type="evidence" value="ECO:0007669"/>
    <property type="project" value="UniProtKB-KW"/>
</dbReference>
<gene>
    <name evidence="5" type="primary">rpoY</name>
    <name evidence="6" type="ORF">J5Y03_06005</name>
</gene>
<evidence type="ECO:0000256" key="2">
    <source>
        <dbReference type="ARBA" id="ARBA00022679"/>
    </source>
</evidence>
<evidence type="ECO:0000256" key="4">
    <source>
        <dbReference type="ARBA" id="ARBA00023163"/>
    </source>
</evidence>
<dbReference type="EMBL" id="JAGIYQ010000003">
    <property type="protein sequence ID" value="MBP0724741.1"/>
    <property type="molecule type" value="Genomic_DNA"/>
</dbReference>
<evidence type="ECO:0000313" key="6">
    <source>
        <dbReference type="EMBL" id="MBP0724741.1"/>
    </source>
</evidence>
<keyword evidence="2 5" id="KW-0808">Transferase</keyword>
<dbReference type="EC" id="2.7.7.6" evidence="5"/>
<dbReference type="InterPro" id="IPR009907">
    <property type="entry name" value="RpoY"/>
</dbReference>
<comment type="caution">
    <text evidence="6">The sequence shown here is derived from an EMBL/GenBank/DDBJ whole genome shotgun (WGS) entry which is preliminary data.</text>
</comment>
<dbReference type="HAMAP" id="MF_01553">
    <property type="entry name" value="RNApol_bact_RpoY"/>
    <property type="match status" value="1"/>
</dbReference>
<dbReference type="AlphaFoldDB" id="A0A940SIR7"/>
<protein>
    <recommendedName>
        <fullName evidence="5">DNA-directed RNA polymerase subunit epsilon</fullName>
        <shortName evidence="5">RNAP epsilon subunit</shortName>
        <ecNumber evidence="5">2.7.7.6</ecNumber>
    </recommendedName>
    <alternativeName>
        <fullName evidence="5">RNA polymerase epsilon subunit</fullName>
    </alternativeName>
    <alternativeName>
        <fullName evidence="5">Transcriptase subunit epsilon</fullName>
    </alternativeName>
</protein>
<evidence type="ECO:0000256" key="5">
    <source>
        <dbReference type="HAMAP-Rule" id="MF_01553"/>
    </source>
</evidence>
<name>A0A940SIR7_9BACI</name>
<dbReference type="Proteomes" id="UP000682134">
    <property type="component" value="Unassembled WGS sequence"/>
</dbReference>
<evidence type="ECO:0000256" key="1">
    <source>
        <dbReference type="ARBA" id="ARBA00022478"/>
    </source>
</evidence>
<comment type="subunit">
    <text evidence="5">RNAP is composed of a core of 2 alpha, a beta and a beta' subunit. The core is associated with a delta subunit, and at least one of epsilon or omega. When a sigma factor is associated with the core the holoenzyme is formed, which can initiate transcription.</text>
</comment>
<dbReference type="GO" id="GO:0003899">
    <property type="term" value="F:DNA-directed RNA polymerase activity"/>
    <property type="evidence" value="ECO:0007669"/>
    <property type="project" value="UniProtKB-UniRule"/>
</dbReference>
<organism evidence="6 7">
    <name type="scientific">Gottfriedia endophytica</name>
    <dbReference type="NCBI Taxonomy" id="2820819"/>
    <lineage>
        <taxon>Bacteria</taxon>
        <taxon>Bacillati</taxon>
        <taxon>Bacillota</taxon>
        <taxon>Bacilli</taxon>
        <taxon>Bacillales</taxon>
        <taxon>Bacillaceae</taxon>
        <taxon>Gottfriedia</taxon>
    </lineage>
</organism>
<dbReference type="GO" id="GO:0003677">
    <property type="term" value="F:DNA binding"/>
    <property type="evidence" value="ECO:0007669"/>
    <property type="project" value="UniProtKB-UniRule"/>
</dbReference>
<dbReference type="NCBIfam" id="NF010188">
    <property type="entry name" value="PRK13667.1"/>
    <property type="match status" value="1"/>
</dbReference>
<keyword evidence="3 5" id="KW-0548">Nucleotidyltransferase</keyword>
<keyword evidence="1 5" id="KW-0240">DNA-directed RNA polymerase</keyword>
<comment type="function">
    <text evidence="5">A non-essential component of RNA polymerase (RNAP).</text>
</comment>
<dbReference type="RefSeq" id="WP_209403568.1">
    <property type="nucleotide sequence ID" value="NZ_JAGIYQ010000003.1"/>
</dbReference>
<proteinExistence type="inferred from homology"/>
<reference evidence="6" key="1">
    <citation type="submission" date="2021-04" db="EMBL/GenBank/DDBJ databases">
        <title>Genome seq and assembly of Bacillus sp.</title>
        <authorList>
            <person name="Chhetri G."/>
        </authorList>
    </citation>
    <scope>NUCLEOTIDE SEQUENCE</scope>
    <source>
        <strain evidence="6">RG28</strain>
    </source>
</reference>
<accession>A0A940SIR7</accession>
<comment type="similarity">
    <text evidence="5">Belongs to the RNA polymerase subunit epsilon family.</text>
</comment>
<keyword evidence="7" id="KW-1185">Reference proteome</keyword>
<sequence length="70" mass="8276">MIFKVYFQELQQEVPVREKTKTVYVEADSEKDVRAKLQPLQYNIEFVQPLTGAHLEFEQQSESFKLLELA</sequence>
<evidence type="ECO:0000256" key="3">
    <source>
        <dbReference type="ARBA" id="ARBA00022695"/>
    </source>
</evidence>
<dbReference type="Pfam" id="PF07288">
    <property type="entry name" value="RpoY"/>
    <property type="match status" value="1"/>
</dbReference>
<keyword evidence="4 5" id="KW-0804">Transcription</keyword>